<feature type="coiled-coil region" evidence="1">
    <location>
        <begin position="271"/>
        <end position="325"/>
    </location>
</feature>
<reference evidence="3 4" key="1">
    <citation type="submission" date="2016-02" db="EMBL/GenBank/DDBJ databases">
        <title>Genome analysis of coral dinoflagellate symbionts highlights evolutionary adaptations to a symbiotic lifestyle.</title>
        <authorList>
            <person name="Aranda M."/>
            <person name="Li Y."/>
            <person name="Liew Y.J."/>
            <person name="Baumgarten S."/>
            <person name="Simakov O."/>
            <person name="Wilson M."/>
            <person name="Piel J."/>
            <person name="Ashoor H."/>
            <person name="Bougouffa S."/>
            <person name="Bajic V.B."/>
            <person name="Ryu T."/>
            <person name="Ravasi T."/>
            <person name="Bayer T."/>
            <person name="Micklem G."/>
            <person name="Kim H."/>
            <person name="Bhak J."/>
            <person name="Lajeunesse T.C."/>
            <person name="Voolstra C.R."/>
        </authorList>
    </citation>
    <scope>NUCLEOTIDE SEQUENCE [LARGE SCALE GENOMIC DNA]</scope>
    <source>
        <strain evidence="3 4">CCMP2467</strain>
    </source>
</reference>
<feature type="compositionally biased region" description="Polar residues" evidence="2">
    <location>
        <begin position="477"/>
        <end position="502"/>
    </location>
</feature>
<dbReference type="Proteomes" id="UP000186817">
    <property type="component" value="Unassembled WGS sequence"/>
</dbReference>
<feature type="compositionally biased region" description="Polar residues" evidence="2">
    <location>
        <begin position="510"/>
        <end position="522"/>
    </location>
</feature>
<sequence length="531" mass="59617">MAASSSAQPPAEPKPVVFVHNPRSPDGSPNVKPSPVPDTKHEAMMQEFVHAQLMTILQPFVDQLELLSDALNALTAQTTEIEDEVLQHREQVAQNQGRLTALEARATEASTGIQEVHKKVSGLGNTTDVLLADHSQVRAAIAESESQLAGASSQIQKLLGGQDGIIAQLDRLNNGLDHAEQKQLVVDKRLEHLHQFCKDLKGEQATQQESIREAHMKSDRSSEAIRKTNAQASQKQGEDEEKFACLNQHARGFEAKLSHYLGTFREQDNMLKAHEKEFQRVAAEMAKLRSSEELHQHFSELFLQVREFNRRVVKLEDNYSQVSLRNGVDLSVFQDTVAKIHEQAEENSLKIASVDRNQANSTQQVDVLSKTLVHLEEAIQNFDHRATVIDGEVQDLHFWQHGATEKFEEHNSRLQSCKGDFQKCQKELNAKGIELNDLRQDISATQRRLSRIDGNVDIMQKYFTGFGKGLQDTSRCVSSRDTFNTPRTSPQRPHSATVSTGLPSLPVRSDSPTRQRPWSSIERTTRDIDDL</sequence>
<organism evidence="3 4">
    <name type="scientific">Symbiodinium microadriaticum</name>
    <name type="common">Dinoflagellate</name>
    <name type="synonym">Zooxanthella microadriatica</name>
    <dbReference type="NCBI Taxonomy" id="2951"/>
    <lineage>
        <taxon>Eukaryota</taxon>
        <taxon>Sar</taxon>
        <taxon>Alveolata</taxon>
        <taxon>Dinophyceae</taxon>
        <taxon>Suessiales</taxon>
        <taxon>Symbiodiniaceae</taxon>
        <taxon>Symbiodinium</taxon>
    </lineage>
</organism>
<keyword evidence="4" id="KW-1185">Reference proteome</keyword>
<feature type="region of interest" description="Disordered" evidence="2">
    <location>
        <begin position="213"/>
        <end position="239"/>
    </location>
</feature>
<dbReference type="OrthoDB" id="428584at2759"/>
<feature type="region of interest" description="Disordered" evidence="2">
    <location>
        <begin position="477"/>
        <end position="531"/>
    </location>
</feature>
<feature type="region of interest" description="Disordered" evidence="2">
    <location>
        <begin position="1"/>
        <end position="38"/>
    </location>
</feature>
<comment type="caution">
    <text evidence="3">The sequence shown here is derived from an EMBL/GenBank/DDBJ whole genome shotgun (WGS) entry which is preliminary data.</text>
</comment>
<protein>
    <submittedName>
        <fullName evidence="3">Uncharacterized protein</fullName>
    </submittedName>
</protein>
<keyword evidence="1" id="KW-0175">Coiled coil</keyword>
<dbReference type="AlphaFoldDB" id="A0A1Q9F129"/>
<evidence type="ECO:0000256" key="1">
    <source>
        <dbReference type="SAM" id="Coils"/>
    </source>
</evidence>
<evidence type="ECO:0000256" key="2">
    <source>
        <dbReference type="SAM" id="MobiDB-lite"/>
    </source>
</evidence>
<gene>
    <name evidence="3" type="ORF">AK812_SmicGene2602</name>
</gene>
<accession>A0A1Q9F129</accession>
<evidence type="ECO:0000313" key="4">
    <source>
        <dbReference type="Proteomes" id="UP000186817"/>
    </source>
</evidence>
<feature type="coiled-coil region" evidence="1">
    <location>
        <begin position="64"/>
        <end position="91"/>
    </location>
</feature>
<feature type="compositionally biased region" description="Basic and acidic residues" evidence="2">
    <location>
        <begin position="213"/>
        <end position="226"/>
    </location>
</feature>
<dbReference type="EMBL" id="LSRX01000029">
    <property type="protein sequence ID" value="OLQ13357.1"/>
    <property type="molecule type" value="Genomic_DNA"/>
</dbReference>
<name>A0A1Q9F129_SYMMI</name>
<proteinExistence type="predicted"/>
<evidence type="ECO:0000313" key="3">
    <source>
        <dbReference type="EMBL" id="OLQ13357.1"/>
    </source>
</evidence>